<comment type="caution">
    <text evidence="6">Lacks conserved residue(s) required for the propagation of feature annotation.</text>
</comment>
<dbReference type="AlphaFoldDB" id="A0A6N7VRW8"/>
<evidence type="ECO:0000256" key="2">
    <source>
        <dbReference type="ARBA" id="ARBA00022552"/>
    </source>
</evidence>
<keyword evidence="3 6" id="KW-0489">Methyltransferase</keyword>
<protein>
    <recommendedName>
        <fullName evidence="6">Ribosomal RNA small subunit methyltransferase G</fullName>
        <ecNumber evidence="6">2.1.1.-</ecNumber>
    </recommendedName>
    <alternativeName>
        <fullName evidence="6">16S rRNA 7-methylguanosine methyltransferase</fullName>
        <shortName evidence="6">16S rRNA m7G methyltransferase</shortName>
    </alternativeName>
</protein>
<feature type="binding site" evidence="6">
    <location>
        <begin position="104"/>
        <end position="105"/>
    </location>
    <ligand>
        <name>S-adenosyl-L-methionine</name>
        <dbReference type="ChEBI" id="CHEBI:59789"/>
    </ligand>
</feature>
<dbReference type="EMBL" id="VULQ01000003">
    <property type="protein sequence ID" value="MSS77582.1"/>
    <property type="molecule type" value="Genomic_DNA"/>
</dbReference>
<comment type="similarity">
    <text evidence="6">Belongs to the methyltransferase superfamily. RNA methyltransferase RsmG family.</text>
</comment>
<dbReference type="GO" id="GO:0005829">
    <property type="term" value="C:cytosol"/>
    <property type="evidence" value="ECO:0007669"/>
    <property type="project" value="TreeGrafter"/>
</dbReference>
<dbReference type="GO" id="GO:0070043">
    <property type="term" value="F:rRNA (guanine-N7-)-methyltransferase activity"/>
    <property type="evidence" value="ECO:0007669"/>
    <property type="project" value="UniProtKB-UniRule"/>
</dbReference>
<dbReference type="CDD" id="cd02440">
    <property type="entry name" value="AdoMet_MTases"/>
    <property type="match status" value="1"/>
</dbReference>
<dbReference type="FunFam" id="3.40.50.150:FF:000041">
    <property type="entry name" value="Ribosomal RNA small subunit methyltransferase G"/>
    <property type="match status" value="1"/>
</dbReference>
<reference evidence="7 8" key="1">
    <citation type="submission" date="2019-08" db="EMBL/GenBank/DDBJ databases">
        <title>In-depth cultivation of the pig gut microbiome towards novel bacterial diversity and tailored functional studies.</title>
        <authorList>
            <person name="Wylensek D."/>
            <person name="Hitch T.C.A."/>
            <person name="Clavel T."/>
        </authorList>
    </citation>
    <scope>NUCLEOTIDE SEQUENCE [LARGE SCALE GENOMIC DNA]</scope>
    <source>
        <strain evidence="7 8">WCA-380-WT-2B</strain>
    </source>
</reference>
<accession>A0A6N7VRW8</accession>
<evidence type="ECO:0000256" key="6">
    <source>
        <dbReference type="HAMAP-Rule" id="MF_00074"/>
    </source>
</evidence>
<proteinExistence type="inferred from homology"/>
<keyword evidence="2 6" id="KW-0698">rRNA processing</keyword>
<comment type="subcellular location">
    <subcellularLocation>
        <location evidence="6">Cytoplasm</location>
    </subcellularLocation>
</comment>
<dbReference type="PANTHER" id="PTHR31760:SF0">
    <property type="entry name" value="S-ADENOSYL-L-METHIONINE-DEPENDENT METHYLTRANSFERASES SUPERFAMILY PROTEIN"/>
    <property type="match status" value="1"/>
</dbReference>
<dbReference type="Proteomes" id="UP000441925">
    <property type="component" value="Unassembled WGS sequence"/>
</dbReference>
<name>A0A6N7VRW8_9FIRM</name>
<dbReference type="PANTHER" id="PTHR31760">
    <property type="entry name" value="S-ADENOSYL-L-METHIONINE-DEPENDENT METHYLTRANSFERASES SUPERFAMILY PROTEIN"/>
    <property type="match status" value="1"/>
</dbReference>
<dbReference type="EC" id="2.1.1.-" evidence="6"/>
<keyword evidence="8" id="KW-1185">Reference proteome</keyword>
<dbReference type="Gene3D" id="3.40.50.150">
    <property type="entry name" value="Vaccinia Virus protein VP39"/>
    <property type="match status" value="1"/>
</dbReference>
<dbReference type="NCBIfam" id="TIGR00138">
    <property type="entry name" value="rsmG_gidB"/>
    <property type="match status" value="1"/>
</dbReference>
<feature type="binding site" evidence="6">
    <location>
        <position position="121"/>
    </location>
    <ligand>
        <name>S-adenosyl-L-methionine</name>
        <dbReference type="ChEBI" id="CHEBI:59789"/>
    </ligand>
</feature>
<dbReference type="HAMAP" id="MF_00074">
    <property type="entry name" value="16SrRNA_methyltr_G"/>
    <property type="match status" value="1"/>
</dbReference>
<sequence>MDKFKKYEEMLIETNKKFNLTTIVDSSQIKVKHFDDSLTIEKYINKGMKVLDIGSGAGFPGIPLRIKKEFDLTLIDSVNKKVGFMNEVIEELGLKNTRAIHTRAEDYAKNNREKFDMVVSRAVAKLSTLLEYALPFLKVGGIFIAMKGPKAEEELNEAENALKILGGELINIDTIDLNGNTRKNILIKKVRSTKIKYPRAKNLPKKNPL</sequence>
<evidence type="ECO:0000313" key="7">
    <source>
        <dbReference type="EMBL" id="MSS77582.1"/>
    </source>
</evidence>
<dbReference type="RefSeq" id="WP_154539849.1">
    <property type="nucleotide sequence ID" value="NZ_VULQ01000003.1"/>
</dbReference>
<evidence type="ECO:0000256" key="4">
    <source>
        <dbReference type="ARBA" id="ARBA00022679"/>
    </source>
</evidence>
<comment type="function">
    <text evidence="6">Specifically methylates the N7 position of a guanine in 16S rRNA.</text>
</comment>
<gene>
    <name evidence="6 7" type="primary">rsmG</name>
    <name evidence="7" type="ORF">FYJ26_04020</name>
</gene>
<keyword evidence="4 6" id="KW-0808">Transferase</keyword>
<evidence type="ECO:0000256" key="5">
    <source>
        <dbReference type="ARBA" id="ARBA00022691"/>
    </source>
</evidence>
<feature type="binding site" evidence="6">
    <location>
        <position position="59"/>
    </location>
    <ligand>
        <name>S-adenosyl-L-methionine</name>
        <dbReference type="ChEBI" id="CHEBI:59789"/>
    </ligand>
</feature>
<feature type="binding site" evidence="6">
    <location>
        <position position="54"/>
    </location>
    <ligand>
        <name>S-adenosyl-L-methionine</name>
        <dbReference type="ChEBI" id="CHEBI:59789"/>
    </ligand>
</feature>
<dbReference type="InterPro" id="IPR029063">
    <property type="entry name" value="SAM-dependent_MTases_sf"/>
</dbReference>
<evidence type="ECO:0000313" key="8">
    <source>
        <dbReference type="Proteomes" id="UP000441925"/>
    </source>
</evidence>
<dbReference type="Pfam" id="PF02527">
    <property type="entry name" value="GidB"/>
    <property type="match status" value="1"/>
</dbReference>
<keyword evidence="5 6" id="KW-0949">S-adenosyl-L-methionine</keyword>
<evidence type="ECO:0000256" key="1">
    <source>
        <dbReference type="ARBA" id="ARBA00022490"/>
    </source>
</evidence>
<dbReference type="SUPFAM" id="SSF53335">
    <property type="entry name" value="S-adenosyl-L-methionine-dependent methyltransferases"/>
    <property type="match status" value="1"/>
</dbReference>
<organism evidence="7 8">
    <name type="scientific">Anaerococcus porci</name>
    <dbReference type="NCBI Taxonomy" id="2652269"/>
    <lineage>
        <taxon>Bacteria</taxon>
        <taxon>Bacillati</taxon>
        <taxon>Bacillota</taxon>
        <taxon>Tissierellia</taxon>
        <taxon>Tissierellales</taxon>
        <taxon>Peptoniphilaceae</taxon>
        <taxon>Anaerococcus</taxon>
    </lineage>
</organism>
<comment type="caution">
    <text evidence="7">The sequence shown here is derived from an EMBL/GenBank/DDBJ whole genome shotgun (WGS) entry which is preliminary data.</text>
</comment>
<dbReference type="PIRSF" id="PIRSF003078">
    <property type="entry name" value="GidB"/>
    <property type="match status" value="1"/>
</dbReference>
<evidence type="ECO:0000256" key="3">
    <source>
        <dbReference type="ARBA" id="ARBA00022603"/>
    </source>
</evidence>
<dbReference type="InterPro" id="IPR003682">
    <property type="entry name" value="rRNA_ssu_MeTfrase_G"/>
</dbReference>
<keyword evidence="1 6" id="KW-0963">Cytoplasm</keyword>